<keyword evidence="5" id="KW-1185">Reference proteome</keyword>
<dbReference type="Proteomes" id="UP000037460">
    <property type="component" value="Unassembled WGS sequence"/>
</dbReference>
<keyword evidence="2" id="KW-0812">Transmembrane</keyword>
<evidence type="ECO:0000256" key="2">
    <source>
        <dbReference type="SAM" id="Phobius"/>
    </source>
</evidence>
<sequence length="221" mass="23203">MLPSGYPASVTPSYPRYVAWTCVGLLSGRIQSVLATQAALFTIGLGAGAIPMAAAVQWILKDGVGHVGAIIYAAGVNTRFDADAKRYRFQSTLALTLADLIAVLMPLVPQHFFVMASLSSATSSIANLAQVSARARVMSSFAKRGNLADCVRAGQTQGKLMSLFGTAAGAAVAWVVGPEPLHVIGVMLPLSAISCCSMHASTQLVVLSTLNVQRERCDDRH</sequence>
<dbReference type="PANTHER" id="PTHR12770">
    <property type="entry name" value="RUS1 FAMILY PROTEIN C16ORF58"/>
    <property type="match status" value="1"/>
</dbReference>
<dbReference type="AlphaFoldDB" id="A0A0M0JL89"/>
<dbReference type="EMBL" id="JWZX01002768">
    <property type="protein sequence ID" value="KOO27077.1"/>
    <property type="molecule type" value="Genomic_DNA"/>
</dbReference>
<feature type="transmembrane region" description="Helical" evidence="2">
    <location>
        <begin position="38"/>
        <end position="60"/>
    </location>
</feature>
<dbReference type="InterPro" id="IPR054549">
    <property type="entry name" value="UVB_sens_RUS_dom"/>
</dbReference>
<reference evidence="5" key="1">
    <citation type="journal article" date="2015" name="PLoS Genet.">
        <title>Genome Sequence and Transcriptome Analyses of Chrysochromulina tobin: Metabolic Tools for Enhanced Algal Fitness in the Prominent Order Prymnesiales (Haptophyceae).</title>
        <authorList>
            <person name="Hovde B.T."/>
            <person name="Deodato C.R."/>
            <person name="Hunsperger H.M."/>
            <person name="Ryken S.A."/>
            <person name="Yost W."/>
            <person name="Jha R.K."/>
            <person name="Patterson J."/>
            <person name="Monnat R.J. Jr."/>
            <person name="Barlow S.B."/>
            <person name="Starkenburg S.R."/>
            <person name="Cattolico R.A."/>
        </authorList>
    </citation>
    <scope>NUCLEOTIDE SEQUENCE</scope>
    <source>
        <strain evidence="5">CCMP291</strain>
    </source>
</reference>
<feature type="domain" description="Protein root UVB sensitive/RUS" evidence="3">
    <location>
        <begin position="1"/>
        <end position="215"/>
    </location>
</feature>
<comment type="similarity">
    <text evidence="1">Belongs to the RUS1 family.</text>
</comment>
<dbReference type="OrthoDB" id="19606at2759"/>
<proteinExistence type="inferred from homology"/>
<evidence type="ECO:0000256" key="1">
    <source>
        <dbReference type="ARBA" id="ARBA00007558"/>
    </source>
</evidence>
<evidence type="ECO:0000313" key="4">
    <source>
        <dbReference type="EMBL" id="KOO27077.1"/>
    </source>
</evidence>
<name>A0A0M0JL89_9EUKA</name>
<keyword evidence="2" id="KW-1133">Transmembrane helix</keyword>
<dbReference type="InterPro" id="IPR006968">
    <property type="entry name" value="RUS_fam"/>
</dbReference>
<evidence type="ECO:0000313" key="5">
    <source>
        <dbReference type="Proteomes" id="UP000037460"/>
    </source>
</evidence>
<organism evidence="4 5">
    <name type="scientific">Chrysochromulina tobinii</name>
    <dbReference type="NCBI Taxonomy" id="1460289"/>
    <lineage>
        <taxon>Eukaryota</taxon>
        <taxon>Haptista</taxon>
        <taxon>Haptophyta</taxon>
        <taxon>Prymnesiophyceae</taxon>
        <taxon>Prymnesiales</taxon>
        <taxon>Chrysochromulinaceae</taxon>
        <taxon>Chrysochromulina</taxon>
    </lineage>
</organism>
<comment type="caution">
    <text evidence="4">The sequence shown here is derived from an EMBL/GenBank/DDBJ whole genome shotgun (WGS) entry which is preliminary data.</text>
</comment>
<gene>
    <name evidence="4" type="ORF">Ctob_006648</name>
</gene>
<evidence type="ECO:0000259" key="3">
    <source>
        <dbReference type="Pfam" id="PF04884"/>
    </source>
</evidence>
<protein>
    <submittedName>
        <fullName evidence="4">Upf0420 protein</fullName>
    </submittedName>
</protein>
<dbReference type="Pfam" id="PF04884">
    <property type="entry name" value="UVB_sens_prot"/>
    <property type="match status" value="1"/>
</dbReference>
<accession>A0A0M0JL89</accession>
<keyword evidence="2" id="KW-0472">Membrane</keyword>
<dbReference type="PANTHER" id="PTHR12770:SF22">
    <property type="entry name" value="PROTEIN ROOT UVB SENSITIVE 1, CHLOROPLASTIC"/>
    <property type="match status" value="1"/>
</dbReference>
<feature type="transmembrane region" description="Helical" evidence="2">
    <location>
        <begin position="89"/>
        <end position="108"/>
    </location>
</feature>